<dbReference type="HOGENOM" id="CLU_3134181_0_0_9"/>
<dbReference type="EMBL" id="ADLO01000079">
    <property type="protein sequence ID" value="KGF54809.1"/>
    <property type="molecule type" value="Genomic_DNA"/>
</dbReference>
<sequence length="49" mass="5358">MKIRCSNAADRDTLVVILARNGYTVRQVKEKAPGKGVSSYYVEVVEDGA</sequence>
<gene>
    <name evidence="1" type="ORF">HMPREF9460_02500</name>
</gene>
<reference evidence="1 2" key="1">
    <citation type="submission" date="2011-08" db="EMBL/GenBank/DDBJ databases">
        <title>The Genome Sequence of Clostridium orbiscindens 1_3_50AFAA.</title>
        <authorList>
            <consortium name="The Broad Institute Genome Sequencing Platform"/>
            <person name="Earl A."/>
            <person name="Ward D."/>
            <person name="Feldgarden M."/>
            <person name="Gevers D."/>
            <person name="Daigneault M."/>
            <person name="Strauss J."/>
            <person name="Allen-Vercoe E."/>
            <person name="Young S.K."/>
            <person name="Zeng Q."/>
            <person name="Gargeya S."/>
            <person name="Fitzgerald M."/>
            <person name="Haas B."/>
            <person name="Abouelleil A."/>
            <person name="Alvarado L."/>
            <person name="Arachchi H.M."/>
            <person name="Berlin A."/>
            <person name="Brown A."/>
            <person name="Chapman S.B."/>
            <person name="Chen Z."/>
            <person name="Dunbar C."/>
            <person name="Freedman E."/>
            <person name="Gearin G."/>
            <person name="Gellesch M."/>
            <person name="Goldberg J."/>
            <person name="Griggs A."/>
            <person name="Gujja S."/>
            <person name="Heiman D."/>
            <person name="Howarth C."/>
            <person name="Larson L."/>
            <person name="Lui A."/>
            <person name="MacDonald P.J.P."/>
            <person name="Montmayeur A."/>
            <person name="Murphy C."/>
            <person name="Neiman D."/>
            <person name="Pearson M."/>
            <person name="Priest M."/>
            <person name="Roberts A."/>
            <person name="Saif S."/>
            <person name="Shea T."/>
            <person name="Shenoy N."/>
            <person name="Sisk P."/>
            <person name="Stolte C."/>
            <person name="Sykes S."/>
            <person name="Wortman J."/>
            <person name="Nusbaum C."/>
            <person name="Birren B."/>
        </authorList>
    </citation>
    <scope>NUCLEOTIDE SEQUENCE [LARGE SCALE GENOMIC DNA]</scope>
    <source>
        <strain evidence="1 2">1_3_50AFAA</strain>
    </source>
</reference>
<keyword evidence="2" id="KW-1185">Reference proteome</keyword>
<evidence type="ECO:0008006" key="3">
    <source>
        <dbReference type="Google" id="ProtNLM"/>
    </source>
</evidence>
<evidence type="ECO:0000313" key="2">
    <source>
        <dbReference type="Proteomes" id="UP000029585"/>
    </source>
</evidence>
<dbReference type="Proteomes" id="UP000029585">
    <property type="component" value="Unassembled WGS sequence"/>
</dbReference>
<organism evidence="1 2">
    <name type="scientific">Flavonifractor plautii 1_3_50AFAA</name>
    <dbReference type="NCBI Taxonomy" id="742738"/>
    <lineage>
        <taxon>Bacteria</taxon>
        <taxon>Bacillati</taxon>
        <taxon>Bacillota</taxon>
        <taxon>Clostridia</taxon>
        <taxon>Eubacteriales</taxon>
        <taxon>Oscillospiraceae</taxon>
        <taxon>Flavonifractor</taxon>
    </lineage>
</organism>
<name>A0A096DBE9_FLAPL</name>
<dbReference type="PATRIC" id="fig|742738.3.peg.2568"/>
<accession>A0A096DBE9</accession>
<protein>
    <recommendedName>
        <fullName evidence="3">ACT domain-containing protein</fullName>
    </recommendedName>
</protein>
<evidence type="ECO:0000313" key="1">
    <source>
        <dbReference type="EMBL" id="KGF54809.1"/>
    </source>
</evidence>
<dbReference type="RefSeq" id="WP_021632474.1">
    <property type="nucleotide sequence ID" value="NZ_KN174163.1"/>
</dbReference>
<comment type="caution">
    <text evidence="1">The sequence shown here is derived from an EMBL/GenBank/DDBJ whole genome shotgun (WGS) entry which is preliminary data.</text>
</comment>
<proteinExistence type="predicted"/>
<dbReference type="AlphaFoldDB" id="A0A096DBE9"/>